<name>A0ABQ3URZ1_9CHLR</name>
<protein>
    <submittedName>
        <fullName evidence="1">Uncharacterized protein</fullName>
    </submittedName>
</protein>
<evidence type="ECO:0000313" key="2">
    <source>
        <dbReference type="Proteomes" id="UP000654345"/>
    </source>
</evidence>
<organism evidence="1 2">
    <name type="scientific">Ktedonobacter robiniae</name>
    <dbReference type="NCBI Taxonomy" id="2778365"/>
    <lineage>
        <taxon>Bacteria</taxon>
        <taxon>Bacillati</taxon>
        <taxon>Chloroflexota</taxon>
        <taxon>Ktedonobacteria</taxon>
        <taxon>Ktedonobacterales</taxon>
        <taxon>Ktedonobacteraceae</taxon>
        <taxon>Ktedonobacter</taxon>
    </lineage>
</organism>
<evidence type="ECO:0000313" key="1">
    <source>
        <dbReference type="EMBL" id="GHO55137.1"/>
    </source>
</evidence>
<reference evidence="1 2" key="1">
    <citation type="journal article" date="2021" name="Int. J. Syst. Evol. Microbiol.">
        <title>Reticulibacter mediterranei gen. nov., sp. nov., within the new family Reticulibacteraceae fam. nov., and Ktedonospora formicarum gen. nov., sp. nov., Ktedonobacter robiniae sp. nov., Dictyobacter formicarum sp. nov. and Dictyobacter arantiisoli sp. nov., belonging to the class Ktedonobacteria.</title>
        <authorList>
            <person name="Yabe S."/>
            <person name="Zheng Y."/>
            <person name="Wang C.M."/>
            <person name="Sakai Y."/>
            <person name="Abe K."/>
            <person name="Yokota A."/>
            <person name="Donadio S."/>
            <person name="Cavaletti L."/>
            <person name="Monciardini P."/>
        </authorList>
    </citation>
    <scope>NUCLEOTIDE SEQUENCE [LARGE SCALE GENOMIC DNA]</scope>
    <source>
        <strain evidence="1 2">SOSP1-30</strain>
    </source>
</reference>
<proteinExistence type="predicted"/>
<dbReference type="EMBL" id="BNJG01000001">
    <property type="protein sequence ID" value="GHO55137.1"/>
    <property type="molecule type" value="Genomic_DNA"/>
</dbReference>
<accession>A0ABQ3URZ1</accession>
<sequence>MEGVEYNTIQSYNVMRYTFIVCPTRDGLSSKRGNIEEIE</sequence>
<gene>
    <name evidence="1" type="ORF">KSB_36120</name>
</gene>
<comment type="caution">
    <text evidence="1">The sequence shown here is derived from an EMBL/GenBank/DDBJ whole genome shotgun (WGS) entry which is preliminary data.</text>
</comment>
<dbReference type="Proteomes" id="UP000654345">
    <property type="component" value="Unassembled WGS sequence"/>
</dbReference>
<keyword evidence="2" id="KW-1185">Reference proteome</keyword>